<accession>W4K2Y0</accession>
<protein>
    <submittedName>
        <fullName evidence="1">Uncharacterized protein</fullName>
    </submittedName>
</protein>
<dbReference type="RefSeq" id="XP_009548687.1">
    <property type="nucleotide sequence ID" value="XM_009550392.1"/>
</dbReference>
<dbReference type="Proteomes" id="UP000030671">
    <property type="component" value="Unassembled WGS sequence"/>
</dbReference>
<keyword evidence="2" id="KW-1185">Reference proteome</keyword>
<evidence type="ECO:0000313" key="1">
    <source>
        <dbReference type="EMBL" id="ETW80172.1"/>
    </source>
</evidence>
<dbReference type="GeneID" id="20670828"/>
<name>W4K2Y0_HETIT</name>
<dbReference type="KEGG" id="hir:HETIRDRAFT_322244"/>
<dbReference type="AlphaFoldDB" id="W4K2Y0"/>
<proteinExistence type="predicted"/>
<gene>
    <name evidence="1" type="ORF">HETIRDRAFT_322244</name>
</gene>
<dbReference type="HOGENOM" id="CLU_2590058_0_0_1"/>
<dbReference type="InParanoid" id="W4K2Y0"/>
<dbReference type="EMBL" id="KI925460">
    <property type="protein sequence ID" value="ETW80172.1"/>
    <property type="molecule type" value="Genomic_DNA"/>
</dbReference>
<sequence length="80" mass="8535">MLYALERSASLADSSQLTRGQCILRIGRVQACAVSISRLDQGGTAHGRLLPHVTLPVFAALDYCKRAAVDPDAPKQSKVA</sequence>
<reference evidence="1 2" key="1">
    <citation type="journal article" date="2012" name="New Phytol.">
        <title>Insight into trade-off between wood decay and parasitism from the genome of a fungal forest pathogen.</title>
        <authorList>
            <person name="Olson A."/>
            <person name="Aerts A."/>
            <person name="Asiegbu F."/>
            <person name="Belbahri L."/>
            <person name="Bouzid O."/>
            <person name="Broberg A."/>
            <person name="Canback B."/>
            <person name="Coutinho P.M."/>
            <person name="Cullen D."/>
            <person name="Dalman K."/>
            <person name="Deflorio G."/>
            <person name="van Diepen L.T."/>
            <person name="Dunand C."/>
            <person name="Duplessis S."/>
            <person name="Durling M."/>
            <person name="Gonthier P."/>
            <person name="Grimwood J."/>
            <person name="Fossdal C.G."/>
            <person name="Hansson D."/>
            <person name="Henrissat B."/>
            <person name="Hietala A."/>
            <person name="Himmelstrand K."/>
            <person name="Hoffmeister D."/>
            <person name="Hogberg N."/>
            <person name="James T.Y."/>
            <person name="Karlsson M."/>
            <person name="Kohler A."/>
            <person name="Kues U."/>
            <person name="Lee Y.H."/>
            <person name="Lin Y.C."/>
            <person name="Lind M."/>
            <person name="Lindquist E."/>
            <person name="Lombard V."/>
            <person name="Lucas S."/>
            <person name="Lunden K."/>
            <person name="Morin E."/>
            <person name="Murat C."/>
            <person name="Park J."/>
            <person name="Raffaello T."/>
            <person name="Rouze P."/>
            <person name="Salamov A."/>
            <person name="Schmutz J."/>
            <person name="Solheim H."/>
            <person name="Stahlberg J."/>
            <person name="Velez H."/>
            <person name="de Vries R.P."/>
            <person name="Wiebenga A."/>
            <person name="Woodward S."/>
            <person name="Yakovlev I."/>
            <person name="Garbelotto M."/>
            <person name="Martin F."/>
            <person name="Grigoriev I.V."/>
            <person name="Stenlid J."/>
        </authorList>
    </citation>
    <scope>NUCLEOTIDE SEQUENCE [LARGE SCALE GENOMIC DNA]</scope>
    <source>
        <strain evidence="1 2">TC 32-1</strain>
    </source>
</reference>
<organism evidence="1 2">
    <name type="scientific">Heterobasidion irregulare (strain TC 32-1)</name>
    <dbReference type="NCBI Taxonomy" id="747525"/>
    <lineage>
        <taxon>Eukaryota</taxon>
        <taxon>Fungi</taxon>
        <taxon>Dikarya</taxon>
        <taxon>Basidiomycota</taxon>
        <taxon>Agaricomycotina</taxon>
        <taxon>Agaricomycetes</taxon>
        <taxon>Russulales</taxon>
        <taxon>Bondarzewiaceae</taxon>
        <taxon>Heterobasidion</taxon>
        <taxon>Heterobasidion annosum species complex</taxon>
    </lineage>
</organism>
<evidence type="ECO:0000313" key="2">
    <source>
        <dbReference type="Proteomes" id="UP000030671"/>
    </source>
</evidence>